<accession>A0A8W8L447</accession>
<sequence length="256" mass="28155">MSASYLCTLCVLCFVLTLARGVYIRAPSGKESYAQYPKWNACINASLSFEFKTSQGTGILMYTDDGGSYDFFELSLEGGAARLRINIVDGHDGSVEFQVGQNLNDNKWHRVTLQRNRMETTFSVDQESSKNVSYGSDFYFGKLENNSDVFFGGLPESYMKNLENLALPSVMFSKHLAVEIRNVIYGNCSCEPVRGSLVNGVSLDGRFTEACEQRNPCGDCLCISADAGPQCQCDETDRCGKGKRTGYSGNFMSTGA</sequence>
<evidence type="ECO:0000256" key="1">
    <source>
        <dbReference type="PROSITE-ProRule" id="PRU00122"/>
    </source>
</evidence>
<proteinExistence type="predicted"/>
<feature type="signal peptide" evidence="2">
    <location>
        <begin position="1"/>
        <end position="21"/>
    </location>
</feature>
<dbReference type="Pfam" id="PF02210">
    <property type="entry name" value="Laminin_G_2"/>
    <property type="match status" value="1"/>
</dbReference>
<dbReference type="EnsemblMetazoa" id="G26601.3">
    <property type="protein sequence ID" value="G26601.3:cds"/>
    <property type="gene ID" value="G26601"/>
</dbReference>
<evidence type="ECO:0000313" key="5">
    <source>
        <dbReference type="Proteomes" id="UP000005408"/>
    </source>
</evidence>
<feature type="chain" id="PRO_5042431493" description="Laminin G domain-containing protein" evidence="2">
    <location>
        <begin position="22"/>
        <end position="256"/>
    </location>
</feature>
<dbReference type="PANTHER" id="PTHR15036:SF49">
    <property type="entry name" value="AXOTACTIN"/>
    <property type="match status" value="1"/>
</dbReference>
<evidence type="ECO:0000256" key="2">
    <source>
        <dbReference type="SAM" id="SignalP"/>
    </source>
</evidence>
<dbReference type="GO" id="GO:0016020">
    <property type="term" value="C:membrane"/>
    <property type="evidence" value="ECO:0007669"/>
    <property type="project" value="UniProtKB-SubCell"/>
</dbReference>
<dbReference type="Gene3D" id="2.60.120.200">
    <property type="match status" value="1"/>
</dbReference>
<dbReference type="EnsemblMetazoa" id="G26601.4">
    <property type="protein sequence ID" value="G26601.4:cds"/>
    <property type="gene ID" value="G26601"/>
</dbReference>
<feature type="domain" description="Laminin G" evidence="3">
    <location>
        <begin position="23"/>
        <end position="188"/>
    </location>
</feature>
<dbReference type="EnsemblMetazoa" id="G26601.5">
    <property type="protein sequence ID" value="G26601.5:cds"/>
    <property type="gene ID" value="G26601"/>
</dbReference>
<dbReference type="EnsemblMetazoa" id="G26601.7">
    <property type="protein sequence ID" value="G26601.7:cds"/>
    <property type="gene ID" value="G26601"/>
</dbReference>
<keyword evidence="2" id="KW-0732">Signal</keyword>
<dbReference type="InterPro" id="IPR001791">
    <property type="entry name" value="Laminin_G"/>
</dbReference>
<dbReference type="InterPro" id="IPR050372">
    <property type="entry name" value="Neurexin-related_CASP"/>
</dbReference>
<dbReference type="CDD" id="cd00110">
    <property type="entry name" value="LamG"/>
    <property type="match status" value="1"/>
</dbReference>
<dbReference type="AlphaFoldDB" id="A0A8W8L447"/>
<name>A0A8W8L447_MAGGI</name>
<comment type="caution">
    <text evidence="1">Lacks conserved residue(s) required for the propagation of feature annotation.</text>
</comment>
<dbReference type="PROSITE" id="PS50025">
    <property type="entry name" value="LAM_G_DOMAIN"/>
    <property type="match status" value="1"/>
</dbReference>
<evidence type="ECO:0000313" key="4">
    <source>
        <dbReference type="EnsemblMetazoa" id="G26601.5:cds"/>
    </source>
</evidence>
<evidence type="ECO:0000259" key="3">
    <source>
        <dbReference type="PROSITE" id="PS50025"/>
    </source>
</evidence>
<protein>
    <recommendedName>
        <fullName evidence="3">Laminin G domain-containing protein</fullName>
    </recommendedName>
</protein>
<dbReference type="SMART" id="SM00282">
    <property type="entry name" value="LamG"/>
    <property type="match status" value="1"/>
</dbReference>
<dbReference type="InterPro" id="IPR013320">
    <property type="entry name" value="ConA-like_dom_sf"/>
</dbReference>
<dbReference type="SUPFAM" id="SSF49899">
    <property type="entry name" value="Concanavalin A-like lectins/glucanases"/>
    <property type="match status" value="1"/>
</dbReference>
<keyword evidence="5" id="KW-1185">Reference proteome</keyword>
<dbReference type="Proteomes" id="UP000005408">
    <property type="component" value="Unassembled WGS sequence"/>
</dbReference>
<organism evidence="4 5">
    <name type="scientific">Magallana gigas</name>
    <name type="common">Pacific oyster</name>
    <name type="synonym">Crassostrea gigas</name>
    <dbReference type="NCBI Taxonomy" id="29159"/>
    <lineage>
        <taxon>Eukaryota</taxon>
        <taxon>Metazoa</taxon>
        <taxon>Spiralia</taxon>
        <taxon>Lophotrochozoa</taxon>
        <taxon>Mollusca</taxon>
        <taxon>Bivalvia</taxon>
        <taxon>Autobranchia</taxon>
        <taxon>Pteriomorphia</taxon>
        <taxon>Ostreida</taxon>
        <taxon>Ostreoidea</taxon>
        <taxon>Ostreidae</taxon>
        <taxon>Magallana</taxon>
    </lineage>
</organism>
<reference evidence="4" key="1">
    <citation type="submission" date="2022-08" db="UniProtKB">
        <authorList>
            <consortium name="EnsemblMetazoa"/>
        </authorList>
    </citation>
    <scope>IDENTIFICATION</scope>
    <source>
        <strain evidence="4">05x7-T-G4-1.051#20</strain>
    </source>
</reference>
<dbReference type="PANTHER" id="PTHR15036">
    <property type="entry name" value="PIKACHURIN-LIKE PROTEIN"/>
    <property type="match status" value="1"/>
</dbReference>
<dbReference type="EnsemblMetazoa" id="G26601.6">
    <property type="protein sequence ID" value="G26601.6:cds"/>
    <property type="gene ID" value="G26601"/>
</dbReference>